<dbReference type="SUPFAM" id="SSF52540">
    <property type="entry name" value="P-loop containing nucleoside triphosphate hydrolases"/>
    <property type="match status" value="1"/>
</dbReference>
<dbReference type="Gene3D" id="3.40.50.300">
    <property type="entry name" value="P-loop containing nucleotide triphosphate hydrolases"/>
    <property type="match status" value="1"/>
</dbReference>
<dbReference type="Proteomes" id="UP000039324">
    <property type="component" value="Unassembled WGS sequence"/>
</dbReference>
<dbReference type="InterPro" id="IPR019341">
    <property type="entry name" value="Alpha/Gamma-adaptin-bd_p34"/>
</dbReference>
<sequence>MGCLVGRLVATDDRSVCAAGPWAWAWPQNDRAGSGKLTKSLNQIGPSAAFCVVRQTPIMTVPGALPAVLIVGDAGVGKAYIAERLFPGAAADGRVTIVTKYYKADVAVRVVHSTEHVDESVWSVGVVQRMAGRHHLTRRHRSAMCEAFVAVFDVNDASSLASLRPWMEKVDAQINVCVANDPAGSGSREARSVGVQFADDNNLEFVETPWNSRLSPDGPTGDAEGLDRLLEIMQCHAWPGLQRTDTDARLSRSPRPCPGANLDPASEVSHDDLDRVFEMVRHVRDRASTLPDSERRKAAEDAVLELMRAFGVDGDGSDGDSP</sequence>
<reference evidence="2 3" key="1">
    <citation type="submission" date="2015-02" db="EMBL/GenBank/DDBJ databases">
        <authorList>
            <person name="Chooi Y.-H."/>
        </authorList>
    </citation>
    <scope>NUCLEOTIDE SEQUENCE [LARGE SCALE GENOMIC DNA]</scope>
    <source>
        <strain evidence="2">E3</strain>
    </source>
</reference>
<feature type="region of interest" description="Disordered" evidence="1">
    <location>
        <begin position="245"/>
        <end position="269"/>
    </location>
</feature>
<evidence type="ECO:0000313" key="3">
    <source>
        <dbReference type="Proteomes" id="UP000039324"/>
    </source>
</evidence>
<dbReference type="OrthoDB" id="10261384at2759"/>
<gene>
    <name evidence="2" type="ORF">PBRA_000975</name>
</gene>
<evidence type="ECO:0000313" key="2">
    <source>
        <dbReference type="EMBL" id="CEO97630.1"/>
    </source>
</evidence>
<dbReference type="InterPro" id="IPR027417">
    <property type="entry name" value="P-loop_NTPase"/>
</dbReference>
<accession>A0A0G4IQX9</accession>
<proteinExistence type="predicted"/>
<evidence type="ECO:0000256" key="1">
    <source>
        <dbReference type="SAM" id="MobiDB-lite"/>
    </source>
</evidence>
<dbReference type="STRING" id="37360.A0A0G4IQX9"/>
<organism evidence="2 3">
    <name type="scientific">Plasmodiophora brassicae</name>
    <name type="common">Clubroot disease agent</name>
    <dbReference type="NCBI Taxonomy" id="37360"/>
    <lineage>
        <taxon>Eukaryota</taxon>
        <taxon>Sar</taxon>
        <taxon>Rhizaria</taxon>
        <taxon>Endomyxa</taxon>
        <taxon>Phytomyxea</taxon>
        <taxon>Plasmodiophorida</taxon>
        <taxon>Plasmodiophoridae</taxon>
        <taxon>Plasmodiophora</taxon>
    </lineage>
</organism>
<dbReference type="Pfam" id="PF10199">
    <property type="entry name" value="Adaptin_binding"/>
    <property type="match status" value="1"/>
</dbReference>
<dbReference type="AlphaFoldDB" id="A0A0G4IQX9"/>
<protein>
    <submittedName>
        <fullName evidence="2">Uncharacterized protein</fullName>
    </submittedName>
</protein>
<dbReference type="PANTHER" id="PTHR14659:SF1">
    <property type="entry name" value="ALPHA- AND GAMMA-ADAPTIN-BINDING PROTEIN P34"/>
    <property type="match status" value="1"/>
</dbReference>
<name>A0A0G4IQX9_PLABS</name>
<dbReference type="EMBL" id="CDSF01000079">
    <property type="protein sequence ID" value="CEO97630.1"/>
    <property type="molecule type" value="Genomic_DNA"/>
</dbReference>
<dbReference type="PANTHER" id="PTHR14659">
    <property type="entry name" value="ALPHA- AND GAMMA-ADAPTIN-BINDING PROTEIN P34"/>
    <property type="match status" value="1"/>
</dbReference>
<keyword evidence="3" id="KW-1185">Reference proteome</keyword>